<feature type="region of interest" description="Disordered" evidence="1">
    <location>
        <begin position="257"/>
        <end position="278"/>
    </location>
</feature>
<gene>
    <name evidence="2" type="ORF">RhiirA4_482869</name>
</gene>
<keyword evidence="3" id="KW-1185">Reference proteome</keyword>
<dbReference type="Proteomes" id="UP000234323">
    <property type="component" value="Unassembled WGS sequence"/>
</dbReference>
<sequence length="303" mass="35620">MVVLNFYHEIDQINAEFTDKRRKTDESAADELINETLTKILRQNIKILSKLDIIISNQKALESRVSKVEESFNKNNNNNQGDEEYIKKIIKENYEDFIKRFKRYDKWIIFYEKNIASPLLAKYRSVWGSLASKVKDIMYVIFKEFNLLTIPANLDPETYMTRILQLLRGKNQLSNIQIAYAISICEILLNPKNLHIQVTQSVIKPILMKNLKKITSKDNYSYSNNDEIEVFQEAEEIHKGVDKVEEVVDEVEEVADEAEEVLQEEEENEIREKEDEEKGGRIYINSTDEEIKELKNEMIKKII</sequence>
<dbReference type="VEuPathDB" id="FungiDB:FUN_024766"/>
<reference evidence="2 3" key="1">
    <citation type="submission" date="2015-10" db="EMBL/GenBank/DDBJ databases">
        <title>Genome analyses suggest a sexual origin of heterokaryosis in a supposedly ancient asexual fungus.</title>
        <authorList>
            <person name="Ropars J."/>
            <person name="Sedzielewska K."/>
            <person name="Noel J."/>
            <person name="Charron P."/>
            <person name="Farinelli L."/>
            <person name="Marton T."/>
            <person name="Kruger M."/>
            <person name="Pelin A."/>
            <person name="Brachmann A."/>
            <person name="Corradi N."/>
        </authorList>
    </citation>
    <scope>NUCLEOTIDE SEQUENCE [LARGE SCALE GENOMIC DNA]</scope>
    <source>
        <strain evidence="2 3">A4</strain>
    </source>
</reference>
<dbReference type="VEuPathDB" id="FungiDB:RhiirFUN_014380"/>
<evidence type="ECO:0000256" key="1">
    <source>
        <dbReference type="SAM" id="MobiDB-lite"/>
    </source>
</evidence>
<dbReference type="EMBL" id="LLXI01003778">
    <property type="protein sequence ID" value="PKY59808.1"/>
    <property type="molecule type" value="Genomic_DNA"/>
</dbReference>
<feature type="compositionally biased region" description="Acidic residues" evidence="1">
    <location>
        <begin position="257"/>
        <end position="269"/>
    </location>
</feature>
<evidence type="ECO:0000313" key="2">
    <source>
        <dbReference type="EMBL" id="PKY59808.1"/>
    </source>
</evidence>
<protein>
    <submittedName>
        <fullName evidence="2">Uncharacterized protein</fullName>
    </submittedName>
</protein>
<dbReference type="AlphaFoldDB" id="A0A2I1HLN3"/>
<comment type="caution">
    <text evidence="2">The sequence shown here is derived from an EMBL/GenBank/DDBJ whole genome shotgun (WGS) entry which is preliminary data.</text>
</comment>
<evidence type="ECO:0000313" key="3">
    <source>
        <dbReference type="Proteomes" id="UP000234323"/>
    </source>
</evidence>
<accession>A0A2I1HLN3</accession>
<dbReference type="VEuPathDB" id="FungiDB:RhiirA1_487627"/>
<organism evidence="2 3">
    <name type="scientific">Rhizophagus irregularis</name>
    <dbReference type="NCBI Taxonomy" id="588596"/>
    <lineage>
        <taxon>Eukaryota</taxon>
        <taxon>Fungi</taxon>
        <taxon>Fungi incertae sedis</taxon>
        <taxon>Mucoromycota</taxon>
        <taxon>Glomeromycotina</taxon>
        <taxon>Glomeromycetes</taxon>
        <taxon>Glomerales</taxon>
        <taxon>Glomeraceae</taxon>
        <taxon>Rhizophagus</taxon>
    </lineage>
</organism>
<proteinExistence type="predicted"/>
<name>A0A2I1HLN3_9GLOM</name>